<dbReference type="GO" id="GO:0006357">
    <property type="term" value="P:regulation of transcription by RNA polymerase II"/>
    <property type="evidence" value="ECO:0007669"/>
    <property type="project" value="TreeGrafter"/>
</dbReference>
<dbReference type="GO" id="GO:0005634">
    <property type="term" value="C:nucleus"/>
    <property type="evidence" value="ECO:0007669"/>
    <property type="project" value="TreeGrafter"/>
</dbReference>
<feature type="region of interest" description="Disordered" evidence="1">
    <location>
        <begin position="134"/>
        <end position="160"/>
    </location>
</feature>
<dbReference type="Proteomes" id="UP000694404">
    <property type="component" value="Unplaced"/>
</dbReference>
<evidence type="ECO:0000313" key="3">
    <source>
        <dbReference type="Proteomes" id="UP000694404"/>
    </source>
</evidence>
<sequence length="240" mass="26461">MAVREASAADASLSQVLPQVRYLHIFLQQIRLRFESQAGEGAGSAVHLAESLALQLSTEPRLSEMFHRQEYVLATLLDPRFKGRMDAILPLGSDLDHWKQLLVRKVKELLASPTGCPSSPWNAQPGKAFVDAAPQPREAEPREPSRDRGPSGKGSAVPPLIQKETTLTEHLESVGLLVSEGCGASLPTESHSACVMVERYLRDNRTIGAREDPLGYWEKRHWLWPLHGGPCLSPHLQSAL</sequence>
<dbReference type="PANTHER" id="PTHR47241:SF1">
    <property type="entry name" value="BED-TYPE DOMAIN-CONTAINING PROTEIN"/>
    <property type="match status" value="1"/>
</dbReference>
<evidence type="ECO:0000256" key="1">
    <source>
        <dbReference type="SAM" id="MobiDB-lite"/>
    </source>
</evidence>
<dbReference type="OMA" id="MFHRQEY"/>
<dbReference type="AlphaFoldDB" id="A0A8C0GUB7"/>
<protein>
    <submittedName>
        <fullName evidence="2">ZBED6 C-terminal like</fullName>
    </submittedName>
</protein>
<dbReference type="PANTHER" id="PTHR47241">
    <property type="entry name" value="FINGER PROTEIN, PUTATIVE-RELATED"/>
    <property type="match status" value="1"/>
</dbReference>
<keyword evidence="3" id="KW-1185">Reference proteome</keyword>
<dbReference type="GeneTree" id="ENSGT00510000050353"/>
<feature type="compositionally biased region" description="Basic and acidic residues" evidence="1">
    <location>
        <begin position="137"/>
        <end position="150"/>
    </location>
</feature>
<reference evidence="2" key="2">
    <citation type="submission" date="2025-09" db="UniProtKB">
        <authorList>
            <consortium name="Ensembl"/>
        </authorList>
    </citation>
    <scope>IDENTIFICATION</scope>
</reference>
<reference evidence="2" key="1">
    <citation type="submission" date="2025-08" db="UniProtKB">
        <authorList>
            <consortium name="Ensembl"/>
        </authorList>
    </citation>
    <scope>IDENTIFICATION</scope>
</reference>
<proteinExistence type="predicted"/>
<evidence type="ECO:0000313" key="2">
    <source>
        <dbReference type="Ensembl" id="ENSCABP00000014248.1"/>
    </source>
</evidence>
<organism evidence="2 3">
    <name type="scientific">Chelonoidis abingdonii</name>
    <name type="common">Abingdon island giant tortoise</name>
    <name type="synonym">Testudo abingdonii</name>
    <dbReference type="NCBI Taxonomy" id="106734"/>
    <lineage>
        <taxon>Eukaryota</taxon>
        <taxon>Metazoa</taxon>
        <taxon>Chordata</taxon>
        <taxon>Craniata</taxon>
        <taxon>Vertebrata</taxon>
        <taxon>Euteleostomi</taxon>
        <taxon>Archelosauria</taxon>
        <taxon>Testudinata</taxon>
        <taxon>Testudines</taxon>
        <taxon>Cryptodira</taxon>
        <taxon>Durocryptodira</taxon>
        <taxon>Testudinoidea</taxon>
        <taxon>Testudinidae</taxon>
        <taxon>Chelonoidis</taxon>
    </lineage>
</organism>
<accession>A0A8C0GUB7</accession>
<dbReference type="Ensembl" id="ENSCABT00000015611.1">
    <property type="protein sequence ID" value="ENSCABP00000014248.1"/>
    <property type="gene ID" value="ENSCABG00000010636.1"/>
</dbReference>
<name>A0A8C0GUB7_CHEAB</name>
<dbReference type="InterPro" id="IPR052865">
    <property type="entry name" value="Zinc_finger_BED"/>
</dbReference>